<dbReference type="EMBL" id="JACHIG010000014">
    <property type="protein sequence ID" value="MBB5035237.1"/>
    <property type="molecule type" value="Genomic_DNA"/>
</dbReference>
<dbReference type="RefSeq" id="WP_184343821.1">
    <property type="nucleotide sequence ID" value="NZ_JACHIG010000014.1"/>
</dbReference>
<dbReference type="Pfam" id="PF03781">
    <property type="entry name" value="FGE-sulfatase"/>
    <property type="match status" value="2"/>
</dbReference>
<keyword evidence="4" id="KW-1185">Reference proteome</keyword>
<dbReference type="GO" id="GO:0120147">
    <property type="term" value="F:formylglycine-generating oxidase activity"/>
    <property type="evidence" value="ECO:0007669"/>
    <property type="project" value="TreeGrafter"/>
</dbReference>
<dbReference type="Gene3D" id="3.90.1580.10">
    <property type="entry name" value="paralog of FGE (formylglycine-generating enzyme)"/>
    <property type="match status" value="1"/>
</dbReference>
<dbReference type="AlphaFoldDB" id="A0A7W8DMH8"/>
<dbReference type="InterPro" id="IPR042095">
    <property type="entry name" value="SUMF_sf"/>
</dbReference>
<feature type="chain" id="PRO_5031534821" evidence="1">
    <location>
        <begin position="19"/>
        <end position="346"/>
    </location>
</feature>
<name>A0A7W8DMH8_9BACT</name>
<dbReference type="Proteomes" id="UP000590740">
    <property type="component" value="Unassembled WGS sequence"/>
</dbReference>
<dbReference type="InterPro" id="IPR005532">
    <property type="entry name" value="SUMF_dom"/>
</dbReference>
<keyword evidence="1" id="KW-0732">Signal</keyword>
<dbReference type="InterPro" id="IPR016187">
    <property type="entry name" value="CTDL_fold"/>
</dbReference>
<evidence type="ECO:0000259" key="2">
    <source>
        <dbReference type="Pfam" id="PF03781"/>
    </source>
</evidence>
<accession>A0A7W8DMH8</accession>
<evidence type="ECO:0000256" key="1">
    <source>
        <dbReference type="SAM" id="SignalP"/>
    </source>
</evidence>
<dbReference type="SUPFAM" id="SSF56436">
    <property type="entry name" value="C-type lectin-like"/>
    <property type="match status" value="1"/>
</dbReference>
<feature type="signal peptide" evidence="1">
    <location>
        <begin position="1"/>
        <end position="18"/>
    </location>
</feature>
<organism evidence="3 4">
    <name type="scientific">Prosthecobacter vanneervenii</name>
    <dbReference type="NCBI Taxonomy" id="48466"/>
    <lineage>
        <taxon>Bacteria</taxon>
        <taxon>Pseudomonadati</taxon>
        <taxon>Verrucomicrobiota</taxon>
        <taxon>Verrucomicrobiia</taxon>
        <taxon>Verrucomicrobiales</taxon>
        <taxon>Verrucomicrobiaceae</taxon>
        <taxon>Prosthecobacter</taxon>
    </lineage>
</organism>
<evidence type="ECO:0000313" key="3">
    <source>
        <dbReference type="EMBL" id="MBB5035237.1"/>
    </source>
</evidence>
<dbReference type="InterPro" id="IPR051043">
    <property type="entry name" value="Sulfatase_Mod_Factor_Kinase"/>
</dbReference>
<evidence type="ECO:0000313" key="4">
    <source>
        <dbReference type="Proteomes" id="UP000590740"/>
    </source>
</evidence>
<reference evidence="3 4" key="1">
    <citation type="submission" date="2020-08" db="EMBL/GenBank/DDBJ databases">
        <title>Genomic Encyclopedia of Type Strains, Phase IV (KMG-IV): sequencing the most valuable type-strain genomes for metagenomic binning, comparative biology and taxonomic classification.</title>
        <authorList>
            <person name="Goeker M."/>
        </authorList>
    </citation>
    <scope>NUCLEOTIDE SEQUENCE [LARGE SCALE GENOMIC DNA]</scope>
    <source>
        <strain evidence="3 4">DSM 12252</strain>
    </source>
</reference>
<proteinExistence type="predicted"/>
<sequence length="346" mass="37781">MKTTCLTTLLLLSLTLHAEEKFPIKSGNGISIPSPIDKTMTEVRDGGKTVKIPAGMVYVPAGKFKFGESETRELPAYAIARFEVTNAEFKAFADATQYRGVPRYWKNGTYPEGKANHPVLFVSLNDCQAYCDWVSSKTGWKIVVPSAEQWEKAARGPKGTLYPWGNDKDSSYRGGKLKTHFNYNAVCAAWMLEHEGKTTTTYVEKSQQAGKQGHVEDITTGNGRVFAVTADGGVDAWIDHNTNTGFVNTQIYRDLVDKGGFTTPVGSYPTGVSHYGCHDMAGNAYEWTSSIIVATNGAERGQEVNDVRGGSWYSTGRSGQSLCTGEGRKAGSGYHSVGFRIAMEFK</sequence>
<feature type="domain" description="Sulfatase-modifying factor enzyme-like" evidence="2">
    <location>
        <begin position="257"/>
        <end position="342"/>
    </location>
</feature>
<comment type="caution">
    <text evidence="3">The sequence shown here is derived from an EMBL/GenBank/DDBJ whole genome shotgun (WGS) entry which is preliminary data.</text>
</comment>
<dbReference type="PANTHER" id="PTHR23150:SF19">
    <property type="entry name" value="FORMYLGLYCINE-GENERATING ENZYME"/>
    <property type="match status" value="1"/>
</dbReference>
<dbReference type="PANTHER" id="PTHR23150">
    <property type="entry name" value="SULFATASE MODIFYING FACTOR 1, 2"/>
    <property type="match status" value="1"/>
</dbReference>
<gene>
    <name evidence="3" type="ORF">HNQ65_004846</name>
</gene>
<protein>
    <submittedName>
        <fullName evidence="3">Formylglycine-generating enzyme required for sulfatase activity</fullName>
    </submittedName>
</protein>
<feature type="domain" description="Sulfatase-modifying factor enzyme-like" evidence="2">
    <location>
        <begin position="54"/>
        <end position="171"/>
    </location>
</feature>